<keyword evidence="1" id="KW-0175">Coiled coil</keyword>
<feature type="domain" description="DUF547" evidence="3">
    <location>
        <begin position="480"/>
        <end position="634"/>
    </location>
</feature>
<dbReference type="Proteomes" id="UP001153076">
    <property type="component" value="Unassembled WGS sequence"/>
</dbReference>
<accession>A0A9Q1QT35</accession>
<evidence type="ECO:0000313" key="6">
    <source>
        <dbReference type="Proteomes" id="UP001153076"/>
    </source>
</evidence>
<dbReference type="PANTHER" id="PTHR46248:SF12">
    <property type="entry name" value="TERNARY COMPLEX FACTOR MIP1 LEUCINE-ZIPPER PROTEIN"/>
    <property type="match status" value="1"/>
</dbReference>
<feature type="compositionally biased region" description="Polar residues" evidence="2">
    <location>
        <begin position="271"/>
        <end position="283"/>
    </location>
</feature>
<evidence type="ECO:0000313" key="5">
    <source>
        <dbReference type="EMBL" id="KAJ8453149.1"/>
    </source>
</evidence>
<feature type="region of interest" description="Disordered" evidence="2">
    <location>
        <begin position="205"/>
        <end position="232"/>
    </location>
</feature>
<proteinExistence type="predicted"/>
<protein>
    <submittedName>
        <fullName evidence="5">Uncharacterized protein</fullName>
    </submittedName>
</protein>
<feature type="compositionally biased region" description="Polar residues" evidence="2">
    <location>
        <begin position="323"/>
        <end position="333"/>
    </location>
</feature>
<evidence type="ECO:0000259" key="4">
    <source>
        <dbReference type="Pfam" id="PF14389"/>
    </source>
</evidence>
<dbReference type="AlphaFoldDB" id="A0A9Q1QT35"/>
<feature type="compositionally biased region" description="Basic and acidic residues" evidence="2">
    <location>
        <begin position="150"/>
        <end position="160"/>
    </location>
</feature>
<feature type="region of interest" description="Disordered" evidence="2">
    <location>
        <begin position="150"/>
        <end position="191"/>
    </location>
</feature>
<evidence type="ECO:0000256" key="2">
    <source>
        <dbReference type="SAM" id="MobiDB-lite"/>
    </source>
</evidence>
<organism evidence="5 6">
    <name type="scientific">Carnegiea gigantea</name>
    <dbReference type="NCBI Taxonomy" id="171969"/>
    <lineage>
        <taxon>Eukaryota</taxon>
        <taxon>Viridiplantae</taxon>
        <taxon>Streptophyta</taxon>
        <taxon>Embryophyta</taxon>
        <taxon>Tracheophyta</taxon>
        <taxon>Spermatophyta</taxon>
        <taxon>Magnoliopsida</taxon>
        <taxon>eudicotyledons</taxon>
        <taxon>Gunneridae</taxon>
        <taxon>Pentapetalae</taxon>
        <taxon>Caryophyllales</taxon>
        <taxon>Cactineae</taxon>
        <taxon>Cactaceae</taxon>
        <taxon>Cactoideae</taxon>
        <taxon>Echinocereeae</taxon>
        <taxon>Carnegiea</taxon>
    </lineage>
</organism>
<dbReference type="EMBL" id="JAKOGI010000001">
    <property type="protein sequence ID" value="KAJ8453149.1"/>
    <property type="molecule type" value="Genomic_DNA"/>
</dbReference>
<name>A0A9Q1QT35_9CARY</name>
<comment type="caution">
    <text evidence="5">The sequence shown here is derived from an EMBL/GenBank/DDBJ whole genome shotgun (WGS) entry which is preliminary data.</text>
</comment>
<reference evidence="5" key="1">
    <citation type="submission" date="2022-04" db="EMBL/GenBank/DDBJ databases">
        <title>Carnegiea gigantea Genome sequencing and assembly v2.</title>
        <authorList>
            <person name="Copetti D."/>
            <person name="Sanderson M.J."/>
            <person name="Burquez A."/>
            <person name="Wojciechowski M.F."/>
        </authorList>
    </citation>
    <scope>NUCLEOTIDE SEQUENCE</scope>
    <source>
        <strain evidence="5">SGP5-SGP5p</strain>
        <tissue evidence="5">Aerial part</tissue>
    </source>
</reference>
<feature type="compositionally biased region" description="Polar residues" evidence="2">
    <location>
        <begin position="223"/>
        <end position="232"/>
    </location>
</feature>
<feature type="region of interest" description="Disordered" evidence="2">
    <location>
        <begin position="255"/>
        <end position="377"/>
    </location>
</feature>
<evidence type="ECO:0000256" key="1">
    <source>
        <dbReference type="SAM" id="Coils"/>
    </source>
</evidence>
<dbReference type="InterPro" id="IPR006869">
    <property type="entry name" value="DUF547"/>
</dbReference>
<evidence type="ECO:0000259" key="3">
    <source>
        <dbReference type="Pfam" id="PF04784"/>
    </source>
</evidence>
<feature type="coiled-coil region" evidence="1">
    <location>
        <begin position="48"/>
        <end position="121"/>
    </location>
</feature>
<feature type="region of interest" description="Disordered" evidence="2">
    <location>
        <begin position="1"/>
        <end position="47"/>
    </location>
</feature>
<keyword evidence="6" id="KW-1185">Reference proteome</keyword>
<feature type="domain" description="Ternary complex factor MIP1 leucine-zipper" evidence="4">
    <location>
        <begin position="44"/>
        <end position="125"/>
    </location>
</feature>
<sequence>MNRRRTSQQIGKNSPNHENWHKVGMQGSRSSSSGKATTRGRQTTREKKLALLHDVDRLKKKLQDEENIHKALQRAFNRPLGALPRLPPYLPPNTQELLAEIAVLEEEVIWLEEQVVTYRQNLYQEAVYICSKRKLENPVDYYEQILSRVSKEEKPDREKSPVSVARTASTSSGVVSDRSSLSVGGTTSASSDLVSVDTMKKKRPVDVSTSTLDSGENGKVIGNQMSSSSNQTSDMVSHLTQASSSGLINGKETMDEVKSTADSWENRKGRGSQTCSSSNQNLDIVSHPMEGDSRGLINAKPASGDLSSFTESYKNGKGKHDNPQSISPRNIQLSERKLSRINTARNASFKRPPSQKSVNPPTKQPENKSSGGETDPNKVSEDLLKCLCSIFLRMSTIDKRTRIDMLPYSLSLVSSQFEKETKIQDPYGTGVELKERDIGVYKDLCVVDAKTVDLQRRKNALFLLHKLKLLLRKLARVQLDGLTHHHKLAFWINTYNSCLMNGFLEHGIPDSPEKVVLLMREVEFHACKEHEAVSLLCPCFLIIVPHATIAVAGQTLNAITIEHFILRLPFYLKHGGKKAARGEELKASEMFGLKCAEPLITFALSCGSWSSPAVRIYTGSQVESELEVAKRDYLQAAVGVSKSNKLIIPKLLELHQLAKDLESLVDWVCLHLPDEFRKEALICLQRKGRQPLSGLVEMVPYDFTFRYLLFP</sequence>
<dbReference type="OrthoDB" id="418495at2759"/>
<feature type="compositionally biased region" description="Polar residues" evidence="2">
    <location>
        <begin position="27"/>
        <end position="41"/>
    </location>
</feature>
<dbReference type="Pfam" id="PF14389">
    <property type="entry name" value="Lzipper-MIP1"/>
    <property type="match status" value="1"/>
</dbReference>
<dbReference type="PANTHER" id="PTHR46248">
    <property type="entry name" value="EXPRESSED PROTEIN"/>
    <property type="match status" value="1"/>
</dbReference>
<dbReference type="Pfam" id="PF04784">
    <property type="entry name" value="DUF547"/>
    <property type="match status" value="1"/>
</dbReference>
<feature type="compositionally biased region" description="Low complexity" evidence="2">
    <location>
        <begin position="169"/>
        <end position="185"/>
    </location>
</feature>
<feature type="compositionally biased region" description="Basic and acidic residues" evidence="2">
    <location>
        <begin position="255"/>
        <end position="268"/>
    </location>
</feature>
<dbReference type="InterPro" id="IPR025757">
    <property type="entry name" value="MIP1_Leuzipper"/>
</dbReference>
<gene>
    <name evidence="5" type="ORF">Cgig2_008033</name>
</gene>
<feature type="compositionally biased region" description="Polar residues" evidence="2">
    <location>
        <begin position="7"/>
        <end position="17"/>
    </location>
</feature>